<dbReference type="Proteomes" id="UP000639338">
    <property type="component" value="Unassembled WGS sequence"/>
</dbReference>
<dbReference type="OrthoDB" id="7550476at2759"/>
<keyword evidence="2" id="KW-1185">Reference proteome</keyword>
<protein>
    <recommendedName>
        <fullName evidence="3">Odorant receptor</fullName>
    </recommendedName>
</protein>
<organism evidence="1 2">
    <name type="scientific">Aphidius gifuensis</name>
    <name type="common">Parasitoid wasp</name>
    <dbReference type="NCBI Taxonomy" id="684658"/>
    <lineage>
        <taxon>Eukaryota</taxon>
        <taxon>Metazoa</taxon>
        <taxon>Ecdysozoa</taxon>
        <taxon>Arthropoda</taxon>
        <taxon>Hexapoda</taxon>
        <taxon>Insecta</taxon>
        <taxon>Pterygota</taxon>
        <taxon>Neoptera</taxon>
        <taxon>Endopterygota</taxon>
        <taxon>Hymenoptera</taxon>
        <taxon>Apocrita</taxon>
        <taxon>Ichneumonoidea</taxon>
        <taxon>Braconidae</taxon>
        <taxon>Aphidiinae</taxon>
        <taxon>Aphidius</taxon>
    </lineage>
</organism>
<sequence>MFGRRYAAEMQTAGKANLLIGSKTWMETSKFIERCNNAIDGLNTLSNKDEKRLNMKRILSGRNPQVENYLIDFLHWTSKWKVPLGSHLDFLDGLPMTVSSILNSFYDLKKLL</sequence>
<evidence type="ECO:0000313" key="1">
    <source>
        <dbReference type="EMBL" id="KAF7992505.1"/>
    </source>
</evidence>
<dbReference type="EMBL" id="JACMRX010000003">
    <property type="protein sequence ID" value="KAF7992505.1"/>
    <property type="molecule type" value="Genomic_DNA"/>
</dbReference>
<proteinExistence type="predicted"/>
<gene>
    <name evidence="1" type="ORF">HCN44_004849</name>
</gene>
<name>A0A834XS86_APHGI</name>
<comment type="caution">
    <text evidence="1">The sequence shown here is derived from an EMBL/GenBank/DDBJ whole genome shotgun (WGS) entry which is preliminary data.</text>
</comment>
<accession>A0A834XS86</accession>
<evidence type="ECO:0008006" key="3">
    <source>
        <dbReference type="Google" id="ProtNLM"/>
    </source>
</evidence>
<evidence type="ECO:0000313" key="2">
    <source>
        <dbReference type="Proteomes" id="UP000639338"/>
    </source>
</evidence>
<reference evidence="1 2" key="1">
    <citation type="submission" date="2020-08" db="EMBL/GenBank/DDBJ databases">
        <title>Aphidius gifuensis genome sequencing and assembly.</title>
        <authorList>
            <person name="Du Z."/>
        </authorList>
    </citation>
    <scope>NUCLEOTIDE SEQUENCE [LARGE SCALE GENOMIC DNA]</scope>
    <source>
        <strain evidence="1">YNYX2018</strain>
        <tissue evidence="1">Adults</tissue>
    </source>
</reference>
<dbReference type="AlphaFoldDB" id="A0A834XS86"/>